<evidence type="ECO:0000313" key="5">
    <source>
        <dbReference type="Proteomes" id="UP000037326"/>
    </source>
</evidence>
<reference evidence="5" key="1">
    <citation type="submission" date="2015-07" db="EMBL/GenBank/DDBJ databases">
        <authorList>
            <consortium name="Consortium for Microbial Forensics and Genomics (microFORGE)"/>
            <person name="Knight B.M."/>
            <person name="Roberts D.P."/>
            <person name="Lin D."/>
            <person name="Hari K."/>
            <person name="Fletcher J."/>
            <person name="Melcher U."/>
            <person name="Blagden T."/>
            <person name="Winegar R.A."/>
        </authorList>
    </citation>
    <scope>NUCLEOTIDE SEQUENCE [LARGE SCALE GENOMIC DNA]</scope>
    <source>
        <strain evidence="5">DSM 23493</strain>
    </source>
</reference>
<feature type="domain" description="N-acetyltransferase" evidence="3">
    <location>
        <begin position="1"/>
        <end position="157"/>
    </location>
</feature>
<sequence>MIRLMEEKDLPGVLDIYNDIILTSKAVYRYETQSLEEKRQWFKEQQTLGNPLLVFDENDIVAGFATYSQFRPYPGYKHTMEHSVYVHKDHYQKGIASQLMQELIRIAKEQSVKTLVAGIDGENIGSIKAHEKLGFKYVGTIKNAGYKFDQWLDLAFYQLQLTGPKA</sequence>
<keyword evidence="2" id="KW-0012">Acyltransferase</keyword>
<gene>
    <name evidence="4" type="ORF">ACZ11_17400</name>
</gene>
<protein>
    <submittedName>
        <fullName evidence="4">Phosphinothricin acetyltransferase</fullName>
    </submittedName>
</protein>
<organism evidence="4 5">
    <name type="scientific">Lysinibacillus xylanilyticus</name>
    <dbReference type="NCBI Taxonomy" id="582475"/>
    <lineage>
        <taxon>Bacteria</taxon>
        <taxon>Bacillati</taxon>
        <taxon>Bacillota</taxon>
        <taxon>Bacilli</taxon>
        <taxon>Bacillales</taxon>
        <taxon>Bacillaceae</taxon>
        <taxon>Lysinibacillus</taxon>
    </lineage>
</organism>
<dbReference type="CDD" id="cd04301">
    <property type="entry name" value="NAT_SF"/>
    <property type="match status" value="1"/>
</dbReference>
<evidence type="ECO:0000313" key="4">
    <source>
        <dbReference type="EMBL" id="KMY29911.1"/>
    </source>
</evidence>
<keyword evidence="1 4" id="KW-0808">Transferase</keyword>
<dbReference type="PANTHER" id="PTHR43072">
    <property type="entry name" value="N-ACETYLTRANSFERASE"/>
    <property type="match status" value="1"/>
</dbReference>
<comment type="caution">
    <text evidence="4">The sequence shown here is derived from an EMBL/GenBank/DDBJ whole genome shotgun (WGS) entry which is preliminary data.</text>
</comment>
<dbReference type="OrthoDB" id="9798006at2"/>
<dbReference type="PANTHER" id="PTHR43072:SF23">
    <property type="entry name" value="UPF0039 PROTEIN C11D3.02C"/>
    <property type="match status" value="1"/>
</dbReference>
<dbReference type="RefSeq" id="WP_049667808.1">
    <property type="nucleotide sequence ID" value="NZ_JBIVRT010000025.1"/>
</dbReference>
<dbReference type="EMBL" id="LFXJ01000009">
    <property type="protein sequence ID" value="KMY29911.1"/>
    <property type="molecule type" value="Genomic_DNA"/>
</dbReference>
<name>A0A0K9F723_9BACI</name>
<dbReference type="Gene3D" id="3.40.630.30">
    <property type="match status" value="1"/>
</dbReference>
<dbReference type="SUPFAM" id="SSF55729">
    <property type="entry name" value="Acyl-CoA N-acyltransferases (Nat)"/>
    <property type="match status" value="1"/>
</dbReference>
<dbReference type="GeneID" id="96600002"/>
<dbReference type="Proteomes" id="UP000037326">
    <property type="component" value="Unassembled WGS sequence"/>
</dbReference>
<dbReference type="PROSITE" id="PS51186">
    <property type="entry name" value="GNAT"/>
    <property type="match status" value="1"/>
</dbReference>
<accession>A0A0K9F723</accession>
<proteinExistence type="predicted"/>
<dbReference type="PATRIC" id="fig|582475.4.peg.5308"/>
<dbReference type="InterPro" id="IPR016181">
    <property type="entry name" value="Acyl_CoA_acyltransferase"/>
</dbReference>
<dbReference type="Pfam" id="PF13420">
    <property type="entry name" value="Acetyltransf_4"/>
    <property type="match status" value="1"/>
</dbReference>
<evidence type="ECO:0000259" key="3">
    <source>
        <dbReference type="PROSITE" id="PS51186"/>
    </source>
</evidence>
<dbReference type="InterPro" id="IPR000182">
    <property type="entry name" value="GNAT_dom"/>
</dbReference>
<dbReference type="AlphaFoldDB" id="A0A0K9F723"/>
<evidence type="ECO:0000256" key="2">
    <source>
        <dbReference type="ARBA" id="ARBA00023315"/>
    </source>
</evidence>
<dbReference type="GO" id="GO:0016747">
    <property type="term" value="F:acyltransferase activity, transferring groups other than amino-acyl groups"/>
    <property type="evidence" value="ECO:0007669"/>
    <property type="project" value="InterPro"/>
</dbReference>
<evidence type="ECO:0000256" key="1">
    <source>
        <dbReference type="ARBA" id="ARBA00022679"/>
    </source>
</evidence>